<dbReference type="AlphaFoldDB" id="A0AAD1Y3W4"/>
<organism evidence="1 2">
    <name type="scientific">Euplotes crassus</name>
    <dbReference type="NCBI Taxonomy" id="5936"/>
    <lineage>
        <taxon>Eukaryota</taxon>
        <taxon>Sar</taxon>
        <taxon>Alveolata</taxon>
        <taxon>Ciliophora</taxon>
        <taxon>Intramacronucleata</taxon>
        <taxon>Spirotrichea</taxon>
        <taxon>Hypotrichia</taxon>
        <taxon>Euplotida</taxon>
        <taxon>Euplotidae</taxon>
        <taxon>Moneuplotes</taxon>
    </lineage>
</organism>
<comment type="caution">
    <text evidence="1">The sequence shown here is derived from an EMBL/GenBank/DDBJ whole genome shotgun (WGS) entry which is preliminary data.</text>
</comment>
<gene>
    <name evidence="1" type="ORF">ECRASSUSDP1_LOCUS26362</name>
</gene>
<dbReference type="Proteomes" id="UP001295684">
    <property type="component" value="Unassembled WGS sequence"/>
</dbReference>
<evidence type="ECO:0000313" key="2">
    <source>
        <dbReference type="Proteomes" id="UP001295684"/>
    </source>
</evidence>
<proteinExistence type="predicted"/>
<keyword evidence="2" id="KW-1185">Reference proteome</keyword>
<dbReference type="InterPro" id="IPR032675">
    <property type="entry name" value="LRR_dom_sf"/>
</dbReference>
<sequence>MEFTEPTGISWLSWIVSFAQPSEDSKKCVAKSKISKLLSRIEVSHILPYFGYLNQCAVLMSSLCKATAKMWEEYFSLILKMEQKDFTGGCQAFAIQRLPAKLQAFRSTAGISRSITTGSQKALVKYYEVIVKAGCDVDIIKLISLLEDIRTNFGLKFNDDVVFSEINIFDKISDGGNRRKVLEIVKETYIKRLVIPNTTFSVEQEVIPLNRVRELRLFKNFIRPDIDFPCQTLKACPNIEILNLEQIQLSKESCDVLIEFINSPNSHLHTLILHPEESNALGIISKISSENLKIIKNCMDKVLTKTELNKSLNVLPFKLLEETKDLEEPEESEHFYSALQRIEFTYSEHYYTRMACFTLNRMQNLRYVHLLKADNKIMKKILFGLLKYLPQCEEIMLESKAYFFTEYPRISFGLTSAENQEKSIGVSLLFRNFGLDDMLYSIQCDHFQVAFDYSFLQMEDYKENQIEINGKEYACLVHLKGIKSIKDANFQEKLLSAEDYENLSFVVSPPEKLISCEIISLSITDRFINYLHERSLAEESLANYGNSPQLKIGIYLSCHELPLSNLEFYIKLLKSHKIQDLCYSMRLIPSEKFWYDTCDPQEGVQFLWNGETLEQLLELEIRVKTFRIYQCLVDFTSRLTVMKLYALILNQVEHASFMNEIYFNCGYLSCKDIIRFLEVIPNKTPYAERFISKIFFTATMDQTPTKRREINQILLSLINSGFGSGEFFSSIVDLKVEINELSYPLAIDDVKMPV</sequence>
<accession>A0AAD1Y3W4</accession>
<reference evidence="1" key="1">
    <citation type="submission" date="2023-07" db="EMBL/GenBank/DDBJ databases">
        <authorList>
            <consortium name="AG Swart"/>
            <person name="Singh M."/>
            <person name="Singh A."/>
            <person name="Seah K."/>
            <person name="Emmerich C."/>
        </authorList>
    </citation>
    <scope>NUCLEOTIDE SEQUENCE</scope>
    <source>
        <strain evidence="1">DP1</strain>
    </source>
</reference>
<dbReference type="Gene3D" id="3.80.10.10">
    <property type="entry name" value="Ribonuclease Inhibitor"/>
    <property type="match status" value="1"/>
</dbReference>
<evidence type="ECO:0000313" key="1">
    <source>
        <dbReference type="EMBL" id="CAI2384823.1"/>
    </source>
</evidence>
<name>A0AAD1Y3W4_EUPCR</name>
<protein>
    <submittedName>
        <fullName evidence="1">Uncharacterized protein</fullName>
    </submittedName>
</protein>
<dbReference type="EMBL" id="CAMPGE010027169">
    <property type="protein sequence ID" value="CAI2384823.1"/>
    <property type="molecule type" value="Genomic_DNA"/>
</dbReference>